<evidence type="ECO:0000256" key="1">
    <source>
        <dbReference type="SAM" id="SignalP"/>
    </source>
</evidence>
<dbReference type="EMBL" id="QCYG01000003">
    <property type="protein sequence ID" value="PVA07322.1"/>
    <property type="molecule type" value="Genomic_DNA"/>
</dbReference>
<feature type="chain" id="PRO_5015501726" description="Cytochrome P460 domain-containing protein" evidence="1">
    <location>
        <begin position="18"/>
        <end position="173"/>
    </location>
</feature>
<dbReference type="Proteomes" id="UP000244817">
    <property type="component" value="Unassembled WGS sequence"/>
</dbReference>
<evidence type="ECO:0000313" key="3">
    <source>
        <dbReference type="Proteomes" id="UP000244817"/>
    </source>
</evidence>
<comment type="caution">
    <text evidence="2">The sequence shown here is derived from an EMBL/GenBank/DDBJ whole genome shotgun (WGS) entry which is preliminary data.</text>
</comment>
<evidence type="ECO:0008006" key="4">
    <source>
        <dbReference type="Google" id="ProtNLM"/>
    </source>
</evidence>
<gene>
    <name evidence="2" type="ORF">DC363_05615</name>
</gene>
<dbReference type="Gene3D" id="3.50.70.20">
    <property type="entry name" value="Cytochrome P460"/>
    <property type="match status" value="1"/>
</dbReference>
<accession>A0A2T7FYS8</accession>
<dbReference type="AlphaFoldDB" id="A0A2T7FYS8"/>
<organism evidence="2 3">
    <name type="scientific">Thalassorhabdomicrobium marinisediminis</name>
    <dbReference type="NCBI Taxonomy" id="2170577"/>
    <lineage>
        <taxon>Bacteria</taxon>
        <taxon>Pseudomonadati</taxon>
        <taxon>Pseudomonadota</taxon>
        <taxon>Alphaproteobacteria</taxon>
        <taxon>Rhodobacterales</taxon>
        <taxon>Paracoccaceae</taxon>
        <taxon>Thalassorhabdomicrobium</taxon>
    </lineage>
</organism>
<feature type="signal peptide" evidence="1">
    <location>
        <begin position="1"/>
        <end position="17"/>
    </location>
</feature>
<dbReference type="InterPro" id="IPR038142">
    <property type="entry name" value="Cytochrome_P460_sp"/>
</dbReference>
<evidence type="ECO:0000313" key="2">
    <source>
        <dbReference type="EMBL" id="PVA07322.1"/>
    </source>
</evidence>
<proteinExistence type="predicted"/>
<keyword evidence="3" id="KW-1185">Reference proteome</keyword>
<dbReference type="CDD" id="cd20716">
    <property type="entry name" value="cyt_P460_fam"/>
    <property type="match status" value="1"/>
</dbReference>
<sequence length="173" mass="18522">MKLACLSLGIAASAAPAQEFGTPADADYAALVWQALEEQNLAGDGMVRSFPYDGVAPHGMMLETFYSKATIDGHTGDLIVKRNFGPEGVSLDDVLADPDTHLAAYTVMFRRAEGYDDDNDNWFWVKFLPDGSLDKNPAGMELAGRVAKGADQGCIACHAGAGDYVFTSDHLSR</sequence>
<keyword evidence="1" id="KW-0732">Signal</keyword>
<reference evidence="2 3" key="1">
    <citation type="submission" date="2018-04" db="EMBL/GenBank/DDBJ databases">
        <title>Pelagivirga bohaiensis gen. nov., sp. nov., a bacterium isolated from the Bohai Sea.</title>
        <authorList>
            <person name="Ji X."/>
        </authorList>
    </citation>
    <scope>NUCLEOTIDE SEQUENCE [LARGE SCALE GENOMIC DNA]</scope>
    <source>
        <strain evidence="2 3">BH-SD16</strain>
    </source>
</reference>
<dbReference type="OrthoDB" id="5801419at2"/>
<protein>
    <recommendedName>
        <fullName evidence="4">Cytochrome P460 domain-containing protein</fullName>
    </recommendedName>
</protein>
<name>A0A2T7FYS8_9RHOB</name>